<evidence type="ECO:0000313" key="5">
    <source>
        <dbReference type="Proteomes" id="UP001594351"/>
    </source>
</evidence>
<evidence type="ECO:0000256" key="2">
    <source>
        <dbReference type="PROSITE-ProRule" id="PRU00169"/>
    </source>
</evidence>
<dbReference type="Gene3D" id="3.40.50.2300">
    <property type="match status" value="1"/>
</dbReference>
<accession>A0ABV6Z3W2</accession>
<keyword evidence="5" id="KW-1185">Reference proteome</keyword>
<organism evidence="4 5">
    <name type="scientific">candidate division CSSED10-310 bacterium</name>
    <dbReference type="NCBI Taxonomy" id="2855610"/>
    <lineage>
        <taxon>Bacteria</taxon>
        <taxon>Bacteria division CSSED10-310</taxon>
    </lineage>
</organism>
<dbReference type="InterPro" id="IPR001789">
    <property type="entry name" value="Sig_transdc_resp-reg_receiver"/>
</dbReference>
<reference evidence="4 5" key="1">
    <citation type="submission" date="2024-09" db="EMBL/GenBank/DDBJ databases">
        <title>Laminarin stimulates single cell rates of sulfate reduction while oxygen inhibits transcriptomic activity in coastal marine sediment.</title>
        <authorList>
            <person name="Lindsay M."/>
            <person name="Orcutt B."/>
            <person name="Emerson D."/>
            <person name="Stepanauskas R."/>
            <person name="D'Angelo T."/>
        </authorList>
    </citation>
    <scope>NUCLEOTIDE SEQUENCE [LARGE SCALE GENOMIC DNA]</scope>
    <source>
        <strain evidence="4">SAG AM-311-K15</strain>
    </source>
</reference>
<sequence length="149" mass="16742">MITINVLLVDDEERFLSTTKIILEKRGFKVNTALQGVEALDILEKQRIDVVILDVKMPGLDGISVLRKIKERHQQVEVILLTGHASVETAVNGLKIGAFDYLMKPCDIAKLLAKINLACSQKTHAEEQIRKAKIDKIISHPWAVFDDDK</sequence>
<name>A0ABV6Z3W2_UNCC1</name>
<dbReference type="PROSITE" id="PS50110">
    <property type="entry name" value="RESPONSE_REGULATORY"/>
    <property type="match status" value="1"/>
</dbReference>
<dbReference type="InterPro" id="IPR039420">
    <property type="entry name" value="WalR-like"/>
</dbReference>
<dbReference type="SUPFAM" id="SSF52172">
    <property type="entry name" value="CheY-like"/>
    <property type="match status" value="1"/>
</dbReference>
<comment type="caution">
    <text evidence="4">The sequence shown here is derived from an EMBL/GenBank/DDBJ whole genome shotgun (WGS) entry which is preliminary data.</text>
</comment>
<evidence type="ECO:0000313" key="4">
    <source>
        <dbReference type="EMBL" id="MFC1853134.1"/>
    </source>
</evidence>
<feature type="domain" description="Response regulatory" evidence="3">
    <location>
        <begin position="5"/>
        <end position="119"/>
    </location>
</feature>
<feature type="modified residue" description="4-aspartylphosphate" evidence="2">
    <location>
        <position position="54"/>
    </location>
</feature>
<keyword evidence="2" id="KW-0597">Phosphoprotein</keyword>
<dbReference type="PANTHER" id="PTHR48111:SF50">
    <property type="entry name" value="KDP OPERON TRANSCRIPTIONAL REGULATORY PROTEIN KDPE"/>
    <property type="match status" value="1"/>
</dbReference>
<protein>
    <submittedName>
        <fullName evidence="4">Response regulator</fullName>
    </submittedName>
</protein>
<dbReference type="EMBL" id="JBHPBY010000430">
    <property type="protein sequence ID" value="MFC1853134.1"/>
    <property type="molecule type" value="Genomic_DNA"/>
</dbReference>
<dbReference type="Pfam" id="PF00072">
    <property type="entry name" value="Response_reg"/>
    <property type="match status" value="1"/>
</dbReference>
<dbReference type="PANTHER" id="PTHR48111">
    <property type="entry name" value="REGULATOR OF RPOS"/>
    <property type="match status" value="1"/>
</dbReference>
<proteinExistence type="predicted"/>
<gene>
    <name evidence="4" type="ORF">ACFL27_23295</name>
</gene>
<evidence type="ECO:0000259" key="3">
    <source>
        <dbReference type="PROSITE" id="PS50110"/>
    </source>
</evidence>
<keyword evidence="1" id="KW-0238">DNA-binding</keyword>
<dbReference type="Proteomes" id="UP001594351">
    <property type="component" value="Unassembled WGS sequence"/>
</dbReference>
<evidence type="ECO:0000256" key="1">
    <source>
        <dbReference type="ARBA" id="ARBA00023125"/>
    </source>
</evidence>
<dbReference type="SMART" id="SM00448">
    <property type="entry name" value="REC"/>
    <property type="match status" value="1"/>
</dbReference>
<dbReference type="InterPro" id="IPR011006">
    <property type="entry name" value="CheY-like_superfamily"/>
</dbReference>